<dbReference type="InterPro" id="IPR016163">
    <property type="entry name" value="Ald_DH_C"/>
</dbReference>
<dbReference type="Pfam" id="PF00171">
    <property type="entry name" value="Aldedh"/>
    <property type="match status" value="1"/>
</dbReference>
<evidence type="ECO:0000313" key="7">
    <source>
        <dbReference type="Proteomes" id="UP001157353"/>
    </source>
</evidence>
<dbReference type="Gene3D" id="3.40.605.10">
    <property type="entry name" value="Aldehyde Dehydrogenase, Chain A, domain 1"/>
    <property type="match status" value="1"/>
</dbReference>
<dbReference type="Gene3D" id="3.40.309.10">
    <property type="entry name" value="Aldehyde Dehydrogenase, Chain A, domain 2"/>
    <property type="match status" value="1"/>
</dbReference>
<dbReference type="InterPro" id="IPR050740">
    <property type="entry name" value="Aldehyde_DH_Superfamily"/>
</dbReference>
<dbReference type="PANTHER" id="PTHR43353">
    <property type="entry name" value="SUCCINATE-SEMIALDEHYDE DEHYDROGENASE, MITOCHONDRIAL"/>
    <property type="match status" value="1"/>
</dbReference>
<name>A0ABQ6E1M8_9GAMM</name>
<evidence type="ECO:0000256" key="3">
    <source>
        <dbReference type="PROSITE-ProRule" id="PRU10007"/>
    </source>
</evidence>
<dbReference type="PANTHER" id="PTHR43353:SF5">
    <property type="entry name" value="SUCCINATE-SEMIALDEHYDE DEHYDROGENASE, MITOCHONDRIAL"/>
    <property type="match status" value="1"/>
</dbReference>
<dbReference type="RefSeq" id="WP_284204183.1">
    <property type="nucleotide sequence ID" value="NZ_BSPQ01000009.1"/>
</dbReference>
<protein>
    <submittedName>
        <fullName evidence="6">NAD-dependent succinate-semialdehyde dehydrogenase</fullName>
    </submittedName>
</protein>
<comment type="caution">
    <text evidence="6">The sequence shown here is derived from an EMBL/GenBank/DDBJ whole genome shotgun (WGS) entry which is preliminary data.</text>
</comment>
<evidence type="ECO:0000256" key="2">
    <source>
        <dbReference type="ARBA" id="ARBA00023002"/>
    </source>
</evidence>
<evidence type="ECO:0000313" key="6">
    <source>
        <dbReference type="EMBL" id="GLS91063.1"/>
    </source>
</evidence>
<dbReference type="PROSITE" id="PS00687">
    <property type="entry name" value="ALDEHYDE_DEHYDR_GLU"/>
    <property type="match status" value="1"/>
</dbReference>
<dbReference type="InterPro" id="IPR016162">
    <property type="entry name" value="Ald_DH_N"/>
</dbReference>
<dbReference type="EMBL" id="BSPQ01000009">
    <property type="protein sequence ID" value="GLS91063.1"/>
    <property type="molecule type" value="Genomic_DNA"/>
</dbReference>
<keyword evidence="7" id="KW-1185">Reference proteome</keyword>
<feature type="domain" description="Aldehyde dehydrogenase" evidence="5">
    <location>
        <begin position="3"/>
        <end position="444"/>
    </location>
</feature>
<reference evidence="7" key="1">
    <citation type="journal article" date="2019" name="Int. J. Syst. Evol. Microbiol.">
        <title>The Global Catalogue of Microorganisms (GCM) 10K type strain sequencing project: providing services to taxonomists for standard genome sequencing and annotation.</title>
        <authorList>
            <consortium name="The Broad Institute Genomics Platform"/>
            <consortium name="The Broad Institute Genome Sequencing Center for Infectious Disease"/>
            <person name="Wu L."/>
            <person name="Ma J."/>
        </authorList>
    </citation>
    <scope>NUCLEOTIDE SEQUENCE [LARGE SCALE GENOMIC DNA]</scope>
    <source>
        <strain evidence="7">NBRC 103166</strain>
    </source>
</reference>
<feature type="active site" evidence="3">
    <location>
        <position position="225"/>
    </location>
</feature>
<keyword evidence="2 4" id="KW-0560">Oxidoreductase</keyword>
<evidence type="ECO:0000256" key="1">
    <source>
        <dbReference type="ARBA" id="ARBA00009986"/>
    </source>
</evidence>
<evidence type="ECO:0000256" key="4">
    <source>
        <dbReference type="RuleBase" id="RU003345"/>
    </source>
</evidence>
<organism evidence="6 7">
    <name type="scientific">Psychromonas marina</name>
    <dbReference type="NCBI Taxonomy" id="88364"/>
    <lineage>
        <taxon>Bacteria</taxon>
        <taxon>Pseudomonadati</taxon>
        <taxon>Pseudomonadota</taxon>
        <taxon>Gammaproteobacteria</taxon>
        <taxon>Alteromonadales</taxon>
        <taxon>Psychromonadaceae</taxon>
        <taxon>Psychromonas</taxon>
    </lineage>
</organism>
<gene>
    <name evidence="6" type="ORF">GCM10007916_21310</name>
</gene>
<dbReference type="InterPro" id="IPR016161">
    <property type="entry name" value="Ald_DH/histidinol_DH"/>
</dbReference>
<dbReference type="InterPro" id="IPR029510">
    <property type="entry name" value="Ald_DH_CS_GLU"/>
</dbReference>
<proteinExistence type="inferred from homology"/>
<dbReference type="CDD" id="cd07078">
    <property type="entry name" value="ALDH"/>
    <property type="match status" value="1"/>
</dbReference>
<dbReference type="Proteomes" id="UP001157353">
    <property type="component" value="Unassembled WGS sequence"/>
</dbReference>
<dbReference type="SUPFAM" id="SSF53720">
    <property type="entry name" value="ALDH-like"/>
    <property type="match status" value="1"/>
</dbReference>
<comment type="similarity">
    <text evidence="1 4">Belongs to the aldehyde dehydrogenase family.</text>
</comment>
<sequence length="447" mass="48264">MQEISSFNPSNGKVLGSVVVKTKQQIETLITQSAVAQKTWQKMAITERVKRVSEAFQAIESKANTLSELLAKEMGKDIRRASGEVSGALYMGSYLADASFNALKARHTSGNTQLQYKALGVVAVISPWNYPLMMATNLIVPALIAGNSVIWKPSEETPLIADALFNALQKNLPEGVLTIAHGDGEVGQQLVESNDVNMIAFTGSKAVGHDIMQRSATNLKRLVMELGGNDPMIVMHNANLEQAARFAVAGSFENAGQMCTSIERVYVDQRVAAQFESYVTQIAEQYQVGPWNQPNVNIGPIINSKQHSKIVAQLQDAQDKGAQFILGQVEQATPYIMPTVITNMNKQMSLENEETFGPVVAISRFNTIEEAIERANDTEYGLGAVVYGGKGANEVAEQLEAGMVGINQGQGGDGDAPWVGAKQSGYGYHGSVDGHRQFAQVKVVSGR</sequence>
<accession>A0ABQ6E1M8</accession>
<evidence type="ECO:0000259" key="5">
    <source>
        <dbReference type="Pfam" id="PF00171"/>
    </source>
</evidence>
<dbReference type="InterPro" id="IPR015590">
    <property type="entry name" value="Aldehyde_DH_dom"/>
</dbReference>